<dbReference type="RefSeq" id="WP_340270018.1">
    <property type="nucleotide sequence ID" value="NZ_JBBEOG010000005.1"/>
</dbReference>
<dbReference type="EMBL" id="JBHSLD010000014">
    <property type="protein sequence ID" value="MFC5381958.1"/>
    <property type="molecule type" value="Genomic_DNA"/>
</dbReference>
<protein>
    <submittedName>
        <fullName evidence="3">ABC transporter permease</fullName>
    </submittedName>
</protein>
<feature type="transmembrane region" description="Helical" evidence="2">
    <location>
        <begin position="46"/>
        <end position="68"/>
    </location>
</feature>
<dbReference type="Proteomes" id="UP001596122">
    <property type="component" value="Unassembled WGS sequence"/>
</dbReference>
<organism evidence="3 4">
    <name type="scientific">Aquipuribacter nitratireducens</name>
    <dbReference type="NCBI Taxonomy" id="650104"/>
    <lineage>
        <taxon>Bacteria</taxon>
        <taxon>Bacillati</taxon>
        <taxon>Actinomycetota</taxon>
        <taxon>Actinomycetes</taxon>
        <taxon>Micrococcales</taxon>
        <taxon>Intrasporangiaceae</taxon>
        <taxon>Aquipuribacter</taxon>
    </lineage>
</organism>
<reference evidence="4" key="1">
    <citation type="journal article" date="2019" name="Int. J. Syst. Evol. Microbiol.">
        <title>The Global Catalogue of Microorganisms (GCM) 10K type strain sequencing project: providing services to taxonomists for standard genome sequencing and annotation.</title>
        <authorList>
            <consortium name="The Broad Institute Genomics Platform"/>
            <consortium name="The Broad Institute Genome Sequencing Center for Infectious Disease"/>
            <person name="Wu L."/>
            <person name="Ma J."/>
        </authorList>
    </citation>
    <scope>NUCLEOTIDE SEQUENCE [LARGE SCALE GENOMIC DNA]</scope>
    <source>
        <strain evidence="4">CCUG 43114</strain>
    </source>
</reference>
<feature type="transmembrane region" description="Helical" evidence="2">
    <location>
        <begin position="165"/>
        <end position="191"/>
    </location>
</feature>
<gene>
    <name evidence="3" type="ORF">ACFPJ6_14345</name>
</gene>
<feature type="transmembrane region" description="Helical" evidence="2">
    <location>
        <begin position="80"/>
        <end position="102"/>
    </location>
</feature>
<proteinExistence type="predicted"/>
<feature type="transmembrane region" description="Helical" evidence="2">
    <location>
        <begin position="330"/>
        <end position="350"/>
    </location>
</feature>
<comment type="caution">
    <text evidence="3">The sequence shown here is derived from an EMBL/GenBank/DDBJ whole genome shotgun (WGS) entry which is preliminary data.</text>
</comment>
<feature type="region of interest" description="Disordered" evidence="1">
    <location>
        <begin position="1"/>
        <end position="21"/>
    </location>
</feature>
<feature type="transmembrane region" description="Helical" evidence="2">
    <location>
        <begin position="198"/>
        <end position="223"/>
    </location>
</feature>
<evidence type="ECO:0000313" key="4">
    <source>
        <dbReference type="Proteomes" id="UP001596122"/>
    </source>
</evidence>
<feature type="transmembrane region" description="Helical" evidence="2">
    <location>
        <begin position="134"/>
        <end position="159"/>
    </location>
</feature>
<keyword evidence="2" id="KW-1133">Transmembrane helix</keyword>
<evidence type="ECO:0000313" key="3">
    <source>
        <dbReference type="EMBL" id="MFC5381958.1"/>
    </source>
</evidence>
<keyword evidence="2" id="KW-0812">Transmembrane</keyword>
<evidence type="ECO:0000256" key="2">
    <source>
        <dbReference type="SAM" id="Phobius"/>
    </source>
</evidence>
<keyword evidence="2" id="KW-0472">Membrane</keyword>
<dbReference type="PANTHER" id="PTHR43471">
    <property type="entry name" value="ABC TRANSPORTER PERMEASE"/>
    <property type="match status" value="1"/>
</dbReference>
<dbReference type="PANTHER" id="PTHR43471:SF12">
    <property type="entry name" value="HYPOTHETICAL MEMBRANE PROTEIN, CONSERVED"/>
    <property type="match status" value="1"/>
</dbReference>
<name>A0ABW0GPU0_9MICO</name>
<keyword evidence="4" id="KW-1185">Reference proteome</keyword>
<evidence type="ECO:0000256" key="1">
    <source>
        <dbReference type="SAM" id="MobiDB-lite"/>
    </source>
</evidence>
<accession>A0ABW0GPU0</accession>
<sequence length="367" mass="38498">MTTTTADPGSRPRPTSGTPTWRLSGTGVRTVAWLELRRLMRARRWLVAWLAWTLVVTGLCGLVVLAATRLGAELGPETGTIVFGVTVLIVLSFGLLVAPGLAATSINGDSRDGTLATLQATLLSPAEIAVGKLLAAWCGTLALVAGALPSLGVAFALGGTSVPRLLVVVLLVAVSLAVVTALGLGLSALLAKPVASIVVAYVVVFCLAVVSPLLVPLTASIAVSDVTVTYREPRTFDPESGRPLDCRERTVTVERARTDAVWWLLVPSPYVVVADAAPRQASPGDADADILRGLGDVSREARLGPRAVEDWCSDVDEVARAAERDDLSPVWPFGLAFYLLVVAGATAVAVRRLRTPVRRLPPGQRIA</sequence>